<keyword evidence="3" id="KW-1185">Reference proteome</keyword>
<reference evidence="2 3" key="1">
    <citation type="submission" date="2021-06" db="EMBL/GenBank/DDBJ databases">
        <title>Clostridia strains as spoilage organisms.</title>
        <authorList>
            <person name="Wambui J."/>
            <person name="Stephan R."/>
            <person name="Stevens M.J.A."/>
        </authorList>
    </citation>
    <scope>NUCLEOTIDE SEQUENCE [LARGE SCALE GENOMIC DNA]</scope>
    <source>
        <strain evidence="2 3">DSM 14204</strain>
    </source>
</reference>
<name>A0ABS6BXM3_9CLOT</name>
<organism evidence="2 3">
    <name type="scientific">Clostridium frigoris</name>
    <dbReference type="NCBI Taxonomy" id="205327"/>
    <lineage>
        <taxon>Bacteria</taxon>
        <taxon>Bacillati</taxon>
        <taxon>Bacillota</taxon>
        <taxon>Clostridia</taxon>
        <taxon>Eubacteriales</taxon>
        <taxon>Clostridiaceae</taxon>
        <taxon>Clostridium</taxon>
    </lineage>
</organism>
<proteinExistence type="predicted"/>
<evidence type="ECO:0000313" key="2">
    <source>
        <dbReference type="EMBL" id="MBU3161353.1"/>
    </source>
</evidence>
<dbReference type="EMBL" id="JAHLDV010000059">
    <property type="protein sequence ID" value="MBU3161353.1"/>
    <property type="molecule type" value="Genomic_DNA"/>
</dbReference>
<feature type="domain" description="Transcription regulator PadR N-terminal" evidence="1">
    <location>
        <begin position="58"/>
        <end position="122"/>
    </location>
</feature>
<gene>
    <name evidence="2" type="ORF">KPL37_16720</name>
</gene>
<dbReference type="Proteomes" id="UP000776252">
    <property type="component" value="Unassembled WGS sequence"/>
</dbReference>
<dbReference type="RefSeq" id="WP_216151168.1">
    <property type="nucleotide sequence ID" value="NZ_JAHLDV010000059.1"/>
</dbReference>
<protein>
    <submittedName>
        <fullName evidence="2">PadR family transcriptional regulator</fullName>
    </submittedName>
</protein>
<evidence type="ECO:0000313" key="3">
    <source>
        <dbReference type="Proteomes" id="UP000776252"/>
    </source>
</evidence>
<sequence length="149" mass="17035">MINSVISTIKLDSTGCNAVTTRNTNNDYKAAYNRMFLTKISSSSFLLLYTLFLLNKSSEPLYGAEMLTEIRRGVSYDIWGPSHGTYYPLLERMVNAGYIQNAISTLSRKFYTITELGTEELKLKLDEFKPMLIESSKFFSNVLSEMYNE</sequence>
<dbReference type="InterPro" id="IPR005149">
    <property type="entry name" value="Tscrpt_reg_PadR_N"/>
</dbReference>
<accession>A0ABS6BXM3</accession>
<dbReference type="PANTHER" id="PTHR43252">
    <property type="entry name" value="TRANSCRIPTIONAL REGULATOR YQJI"/>
    <property type="match status" value="1"/>
</dbReference>
<comment type="caution">
    <text evidence="2">The sequence shown here is derived from an EMBL/GenBank/DDBJ whole genome shotgun (WGS) entry which is preliminary data.</text>
</comment>
<dbReference type="Pfam" id="PF03551">
    <property type="entry name" value="PadR"/>
    <property type="match status" value="1"/>
</dbReference>
<evidence type="ECO:0000259" key="1">
    <source>
        <dbReference type="Pfam" id="PF03551"/>
    </source>
</evidence>
<dbReference type="PANTHER" id="PTHR43252:SF5">
    <property type="entry name" value="TRANSCRIPTIONAL REGULATOR, PADR-LIKE FAMILY"/>
    <property type="match status" value="1"/>
</dbReference>